<name>A0A0G0FWY9_9BACT</name>
<organism evidence="1 2">
    <name type="scientific">Berkelbacteria bacterium GW2011_GWA1_36_9</name>
    <dbReference type="NCBI Taxonomy" id="1618331"/>
    <lineage>
        <taxon>Bacteria</taxon>
        <taxon>Candidatus Berkelbacteria</taxon>
    </lineage>
</organism>
<reference evidence="1 2" key="1">
    <citation type="journal article" date="2015" name="Nature">
        <title>rRNA introns, odd ribosomes, and small enigmatic genomes across a large radiation of phyla.</title>
        <authorList>
            <person name="Brown C.T."/>
            <person name="Hug L.A."/>
            <person name="Thomas B.C."/>
            <person name="Sharon I."/>
            <person name="Castelle C.J."/>
            <person name="Singh A."/>
            <person name="Wilkins M.J."/>
            <person name="Williams K.H."/>
            <person name="Banfield J.F."/>
        </authorList>
    </citation>
    <scope>NUCLEOTIDE SEQUENCE [LARGE SCALE GENOMIC DNA]</scope>
</reference>
<evidence type="ECO:0000313" key="2">
    <source>
        <dbReference type="Proteomes" id="UP000034508"/>
    </source>
</evidence>
<accession>A0A0G0FWY9</accession>
<dbReference type="AlphaFoldDB" id="A0A0G0FWY9"/>
<evidence type="ECO:0000313" key="1">
    <source>
        <dbReference type="EMBL" id="KKQ18375.1"/>
    </source>
</evidence>
<dbReference type="EMBL" id="LBSM01000005">
    <property type="protein sequence ID" value="KKQ18375.1"/>
    <property type="molecule type" value="Genomic_DNA"/>
</dbReference>
<gene>
    <name evidence="1" type="ORF">US31_C0005G0025</name>
</gene>
<protein>
    <recommendedName>
        <fullName evidence="3">Type IV secretory pathway VirB4 component-like protein</fullName>
    </recommendedName>
</protein>
<comment type="caution">
    <text evidence="1">The sequence shown here is derived from an EMBL/GenBank/DDBJ whole genome shotgun (WGS) entry which is preliminary data.</text>
</comment>
<evidence type="ECO:0008006" key="3">
    <source>
        <dbReference type="Google" id="ProtNLM"/>
    </source>
</evidence>
<dbReference type="Proteomes" id="UP000034508">
    <property type="component" value="Unassembled WGS sequence"/>
</dbReference>
<sequence>MLLLNKNKNKISSRRQIQIKEVKDGILILPNNEYRLIVETSSINFELKSEEEQDILIDSFQNFLNSLPCELQVLVRVREVDIDRYLEEIGKSKVTEREKVYKDQIGNYCSFIKNLVAGNKILSRRFYIVIPYKNLDKSKEFSLIEEQIHLQRDIVVKGLEKLGMKARILDSLELLDLFYSFYSPVQAKTQELKGHTIEALLQNQYV</sequence>
<proteinExistence type="predicted"/>